<gene>
    <name evidence="1" type="ORF">ACJMK2_014500</name>
</gene>
<evidence type="ECO:0000313" key="1">
    <source>
        <dbReference type="EMBL" id="KAL3855284.1"/>
    </source>
</evidence>
<dbReference type="Proteomes" id="UP001634394">
    <property type="component" value="Unassembled WGS sequence"/>
</dbReference>
<dbReference type="AlphaFoldDB" id="A0ABD3V0X2"/>
<keyword evidence="2" id="KW-1185">Reference proteome</keyword>
<sequence length="229" mass="26280">NGNVQIGERNYDLQPEATDVTSRNVLDEAGRLGKRYILKDQAHMQRDTSIVNEKRIEQDFMGLFRRFEDQNKENNVSPSDVKLSQSSTVVNTRAAEDNNTPTAIYTVKVAVLIDSGVWDLYSAMVPSSFSLTRSRKVKEKIRQSFSHIMNGADMRYKRIQDSSISITVILSNFVYFKKKSEFKFYNSKVLVVNGTEYLDSTNFLLDILIWDQDIGKKLSPQFDNAMMFT</sequence>
<evidence type="ECO:0008006" key="3">
    <source>
        <dbReference type="Google" id="ProtNLM"/>
    </source>
</evidence>
<dbReference type="EMBL" id="JBJQND010000014">
    <property type="protein sequence ID" value="KAL3855284.1"/>
    <property type="molecule type" value="Genomic_DNA"/>
</dbReference>
<name>A0ABD3V0X2_SINWO</name>
<organism evidence="1 2">
    <name type="scientific">Sinanodonta woodiana</name>
    <name type="common">Chinese pond mussel</name>
    <name type="synonym">Anodonta woodiana</name>
    <dbReference type="NCBI Taxonomy" id="1069815"/>
    <lineage>
        <taxon>Eukaryota</taxon>
        <taxon>Metazoa</taxon>
        <taxon>Spiralia</taxon>
        <taxon>Lophotrochozoa</taxon>
        <taxon>Mollusca</taxon>
        <taxon>Bivalvia</taxon>
        <taxon>Autobranchia</taxon>
        <taxon>Heteroconchia</taxon>
        <taxon>Palaeoheterodonta</taxon>
        <taxon>Unionida</taxon>
        <taxon>Unionoidea</taxon>
        <taxon>Unionidae</taxon>
        <taxon>Unioninae</taxon>
        <taxon>Sinanodonta</taxon>
    </lineage>
</organism>
<feature type="non-terminal residue" evidence="1">
    <location>
        <position position="229"/>
    </location>
</feature>
<evidence type="ECO:0000313" key="2">
    <source>
        <dbReference type="Proteomes" id="UP001634394"/>
    </source>
</evidence>
<feature type="non-terminal residue" evidence="1">
    <location>
        <position position="1"/>
    </location>
</feature>
<accession>A0ABD3V0X2</accession>
<protein>
    <recommendedName>
        <fullName evidence="3">Polyprotein</fullName>
    </recommendedName>
</protein>
<reference evidence="1 2" key="1">
    <citation type="submission" date="2024-11" db="EMBL/GenBank/DDBJ databases">
        <title>Chromosome-level genome assembly of the freshwater bivalve Anodonta woodiana.</title>
        <authorList>
            <person name="Chen X."/>
        </authorList>
    </citation>
    <scope>NUCLEOTIDE SEQUENCE [LARGE SCALE GENOMIC DNA]</scope>
    <source>
        <strain evidence="1">MN2024</strain>
        <tissue evidence="1">Gills</tissue>
    </source>
</reference>
<comment type="caution">
    <text evidence="1">The sequence shown here is derived from an EMBL/GenBank/DDBJ whole genome shotgun (WGS) entry which is preliminary data.</text>
</comment>
<proteinExistence type="predicted"/>